<comment type="caution">
    <text evidence="1">The sequence shown here is derived from an EMBL/GenBank/DDBJ whole genome shotgun (WGS) entry which is preliminary data.</text>
</comment>
<evidence type="ECO:0000313" key="1">
    <source>
        <dbReference type="EMBL" id="MDT0685441.1"/>
    </source>
</evidence>
<organism evidence="1 2">
    <name type="scientific">Autumnicola psychrophila</name>
    <dbReference type="NCBI Taxonomy" id="3075592"/>
    <lineage>
        <taxon>Bacteria</taxon>
        <taxon>Pseudomonadati</taxon>
        <taxon>Bacteroidota</taxon>
        <taxon>Flavobacteriia</taxon>
        <taxon>Flavobacteriales</taxon>
        <taxon>Flavobacteriaceae</taxon>
        <taxon>Autumnicola</taxon>
    </lineage>
</organism>
<dbReference type="RefSeq" id="WP_311498863.1">
    <property type="nucleotide sequence ID" value="NZ_JAVRHN010000002.1"/>
</dbReference>
<sequence>MNKDKLKIELLQKVIACNDEKLLKEVDNLLKSFPSQVNEDTQPYSKEAGVSFLSENQKETLKKRYESYLSHESETKEWSDVKAEIMKRHGF</sequence>
<reference evidence="1 2" key="1">
    <citation type="submission" date="2023-09" db="EMBL/GenBank/DDBJ databases">
        <authorList>
            <person name="Rey-Velasco X."/>
        </authorList>
    </citation>
    <scope>NUCLEOTIDE SEQUENCE [LARGE SCALE GENOMIC DNA]</scope>
    <source>
        <strain evidence="1 2">F225</strain>
    </source>
</reference>
<proteinExistence type="predicted"/>
<dbReference type="Proteomes" id="UP001253848">
    <property type="component" value="Unassembled WGS sequence"/>
</dbReference>
<protein>
    <recommendedName>
        <fullName evidence="3">Addiction module component</fullName>
    </recommendedName>
</protein>
<dbReference type="EMBL" id="JAVRHN010000002">
    <property type="protein sequence ID" value="MDT0685441.1"/>
    <property type="molecule type" value="Genomic_DNA"/>
</dbReference>
<accession>A0ABU3DP05</accession>
<evidence type="ECO:0000313" key="2">
    <source>
        <dbReference type="Proteomes" id="UP001253848"/>
    </source>
</evidence>
<keyword evidence="2" id="KW-1185">Reference proteome</keyword>
<name>A0ABU3DP05_9FLAO</name>
<evidence type="ECO:0008006" key="3">
    <source>
        <dbReference type="Google" id="ProtNLM"/>
    </source>
</evidence>
<gene>
    <name evidence="1" type="ORF">RM541_03650</name>
</gene>